<feature type="transmembrane region" description="Helical" evidence="7">
    <location>
        <begin position="56"/>
        <end position="76"/>
    </location>
</feature>
<evidence type="ECO:0000256" key="3">
    <source>
        <dbReference type="ARBA" id="ARBA00022692"/>
    </source>
</evidence>
<sequence>MNETELALPFNKKDFLPKNSLDRGLFVLMTVCIPTFTTWELYMLSQSHPTLDFACTAHLIAITFIFVNMIGNLYYLQRVDSSGKQKKLPAVLHSNWKYCHFCQINSPPRSYHCPICDECILKRDQHCMVAGCCVGFYNHRYYLIAVTYIMIGSLYAWFLQGSHCLESIGGLHLLSLISFAAPHIAVLFGFLSFYGFLCAITQIVLTLAFVLTAYLLVVQVRCISQGQTIHEKRAGITLYDLGWKNNFVQVLGAKWYLALLCPFASSPVEGDGINFQTFYDLTEIKNV</sequence>
<keyword evidence="6 7" id="KW-0012">Acyltransferase</keyword>
<name>A0AAV6V273_9ARAC</name>
<evidence type="ECO:0000256" key="2">
    <source>
        <dbReference type="ARBA" id="ARBA00022679"/>
    </source>
</evidence>
<accession>A0AAV6V273</accession>
<comment type="catalytic activity">
    <reaction evidence="7">
        <text>L-cysteinyl-[protein] + hexadecanoyl-CoA = S-hexadecanoyl-L-cysteinyl-[protein] + CoA</text>
        <dbReference type="Rhea" id="RHEA:36683"/>
        <dbReference type="Rhea" id="RHEA-COMP:10131"/>
        <dbReference type="Rhea" id="RHEA-COMP:11032"/>
        <dbReference type="ChEBI" id="CHEBI:29950"/>
        <dbReference type="ChEBI" id="CHEBI:57287"/>
        <dbReference type="ChEBI" id="CHEBI:57379"/>
        <dbReference type="ChEBI" id="CHEBI:74151"/>
        <dbReference type="EC" id="2.3.1.225"/>
    </reaction>
</comment>
<evidence type="ECO:0000256" key="4">
    <source>
        <dbReference type="ARBA" id="ARBA00022989"/>
    </source>
</evidence>
<keyword evidence="3 7" id="KW-0812">Transmembrane</keyword>
<dbReference type="InterPro" id="IPR039859">
    <property type="entry name" value="PFA4/ZDH16/20/ERF2-like"/>
</dbReference>
<comment type="subcellular location">
    <subcellularLocation>
        <location evidence="1">Membrane</location>
        <topology evidence="1">Multi-pass membrane protein</topology>
    </subcellularLocation>
</comment>
<organism evidence="9 10">
    <name type="scientific">Oedothorax gibbosus</name>
    <dbReference type="NCBI Taxonomy" id="931172"/>
    <lineage>
        <taxon>Eukaryota</taxon>
        <taxon>Metazoa</taxon>
        <taxon>Ecdysozoa</taxon>
        <taxon>Arthropoda</taxon>
        <taxon>Chelicerata</taxon>
        <taxon>Arachnida</taxon>
        <taxon>Araneae</taxon>
        <taxon>Araneomorphae</taxon>
        <taxon>Entelegynae</taxon>
        <taxon>Araneoidea</taxon>
        <taxon>Linyphiidae</taxon>
        <taxon>Erigoninae</taxon>
        <taxon>Oedothorax</taxon>
    </lineage>
</organism>
<evidence type="ECO:0000256" key="5">
    <source>
        <dbReference type="ARBA" id="ARBA00023136"/>
    </source>
</evidence>
<feature type="domain" description="Palmitoyltransferase DHHC" evidence="8">
    <location>
        <begin position="95"/>
        <end position="232"/>
    </location>
</feature>
<feature type="transmembrane region" description="Helical" evidence="7">
    <location>
        <begin position="141"/>
        <end position="159"/>
    </location>
</feature>
<protein>
    <recommendedName>
        <fullName evidence="7">Palmitoyltransferase</fullName>
        <ecNumber evidence="7">2.3.1.225</ecNumber>
    </recommendedName>
</protein>
<feature type="transmembrane region" description="Helical" evidence="7">
    <location>
        <begin position="25"/>
        <end position="44"/>
    </location>
</feature>
<proteinExistence type="inferred from homology"/>
<evidence type="ECO:0000313" key="9">
    <source>
        <dbReference type="EMBL" id="KAG8190679.1"/>
    </source>
</evidence>
<dbReference type="EC" id="2.3.1.225" evidence="7"/>
<evidence type="ECO:0000256" key="7">
    <source>
        <dbReference type="RuleBase" id="RU079119"/>
    </source>
</evidence>
<keyword evidence="2 7" id="KW-0808">Transferase</keyword>
<feature type="transmembrane region" description="Helical" evidence="7">
    <location>
        <begin position="203"/>
        <end position="223"/>
    </location>
</feature>
<dbReference type="GO" id="GO:0016020">
    <property type="term" value="C:membrane"/>
    <property type="evidence" value="ECO:0007669"/>
    <property type="project" value="UniProtKB-SubCell"/>
</dbReference>
<evidence type="ECO:0000313" key="10">
    <source>
        <dbReference type="Proteomes" id="UP000827092"/>
    </source>
</evidence>
<keyword evidence="10" id="KW-1185">Reference proteome</keyword>
<dbReference type="PROSITE" id="PS50216">
    <property type="entry name" value="DHHC"/>
    <property type="match status" value="1"/>
</dbReference>
<keyword evidence="4 7" id="KW-1133">Transmembrane helix</keyword>
<comment type="domain">
    <text evidence="7">The DHHC domain is required for palmitoyltransferase activity.</text>
</comment>
<dbReference type="GO" id="GO:0019706">
    <property type="term" value="F:protein-cysteine S-palmitoyltransferase activity"/>
    <property type="evidence" value="ECO:0007669"/>
    <property type="project" value="UniProtKB-EC"/>
</dbReference>
<dbReference type="AlphaFoldDB" id="A0AAV6V273"/>
<dbReference type="Pfam" id="PF01529">
    <property type="entry name" value="DHHC"/>
    <property type="match status" value="1"/>
</dbReference>
<gene>
    <name evidence="9" type="ORF">JTE90_001288</name>
</gene>
<reference evidence="9 10" key="1">
    <citation type="journal article" date="2022" name="Nat. Ecol. Evol.">
        <title>A masculinizing supergene underlies an exaggerated male reproductive morph in a spider.</title>
        <authorList>
            <person name="Hendrickx F."/>
            <person name="De Corte Z."/>
            <person name="Sonet G."/>
            <person name="Van Belleghem S.M."/>
            <person name="Kostlbacher S."/>
            <person name="Vangestel C."/>
        </authorList>
    </citation>
    <scope>NUCLEOTIDE SEQUENCE [LARGE SCALE GENOMIC DNA]</scope>
    <source>
        <strain evidence="9">W744_W776</strain>
    </source>
</reference>
<dbReference type="PANTHER" id="PTHR12246">
    <property type="entry name" value="PALMITOYLTRANSFERASE ZDHHC16"/>
    <property type="match status" value="1"/>
</dbReference>
<dbReference type="Proteomes" id="UP000827092">
    <property type="component" value="Unassembled WGS sequence"/>
</dbReference>
<keyword evidence="5 7" id="KW-0472">Membrane</keyword>
<dbReference type="EMBL" id="JAFNEN010000177">
    <property type="protein sequence ID" value="KAG8190679.1"/>
    <property type="molecule type" value="Genomic_DNA"/>
</dbReference>
<dbReference type="InterPro" id="IPR001594">
    <property type="entry name" value="Palmitoyltrfase_DHHC"/>
</dbReference>
<evidence type="ECO:0000256" key="6">
    <source>
        <dbReference type="ARBA" id="ARBA00023315"/>
    </source>
</evidence>
<feature type="transmembrane region" description="Helical" evidence="7">
    <location>
        <begin position="171"/>
        <end position="197"/>
    </location>
</feature>
<comment type="caution">
    <text evidence="9">The sequence shown here is derived from an EMBL/GenBank/DDBJ whole genome shotgun (WGS) entry which is preliminary data.</text>
</comment>
<evidence type="ECO:0000259" key="8">
    <source>
        <dbReference type="Pfam" id="PF01529"/>
    </source>
</evidence>
<comment type="similarity">
    <text evidence="7">Belongs to the DHHC palmitoyltransferase family.</text>
</comment>
<evidence type="ECO:0000256" key="1">
    <source>
        <dbReference type="ARBA" id="ARBA00004141"/>
    </source>
</evidence>